<dbReference type="AlphaFoldDB" id="A0A4R9G5E8"/>
<dbReference type="InterPro" id="IPR018294">
    <property type="entry name" value="ISPD_synthase_CS"/>
</dbReference>
<dbReference type="RefSeq" id="WP_135583606.1">
    <property type="nucleotide sequence ID" value="NZ_RQEP01000005.1"/>
</dbReference>
<sequence>MKSWLPSGNVHVLLLSGGTGSRMGRSVPKQLLELQGKPILLYSLESLLEWGKTKSIILVSHRDYIEETEKICSPYLRDWDRIVEGGETRHASTLAGLSCLQVANQDIVLVHDAARPFVLSDDLDRLAQETETFGVATLATRNYETVMEEQKDSFHFLDREKIWFMKTPQAIRGDVLKKLPKQIPDFEPTDLCTWTQSQEIPSHMVESHAYNLKITRAEDLALAEAILPLFQALAKN</sequence>
<evidence type="ECO:0000313" key="4">
    <source>
        <dbReference type="Proteomes" id="UP000297453"/>
    </source>
</evidence>
<dbReference type="CDD" id="cd02516">
    <property type="entry name" value="CDP-ME_synthetase"/>
    <property type="match status" value="1"/>
</dbReference>
<comment type="caution">
    <text evidence="3">The sequence shown here is derived from an EMBL/GenBank/DDBJ whole genome shotgun (WGS) entry which is preliminary data.</text>
</comment>
<reference evidence="3" key="1">
    <citation type="journal article" date="2019" name="PLoS Negl. Trop. Dis.">
        <title>Revisiting the worldwide diversity of Leptospira species in the environment.</title>
        <authorList>
            <person name="Vincent A.T."/>
            <person name="Schiettekatte O."/>
            <person name="Bourhy P."/>
            <person name="Veyrier F.J."/>
            <person name="Picardeau M."/>
        </authorList>
    </citation>
    <scope>NUCLEOTIDE SEQUENCE [LARGE SCALE GENOMIC DNA]</scope>
    <source>
        <strain evidence="3">SSS9</strain>
    </source>
</reference>
<gene>
    <name evidence="3" type="ORF">EHO59_00220</name>
</gene>
<dbReference type="EMBL" id="RQEP01000005">
    <property type="protein sequence ID" value="TGK06603.1"/>
    <property type="molecule type" value="Genomic_DNA"/>
</dbReference>
<dbReference type="InterPro" id="IPR034683">
    <property type="entry name" value="IspD/TarI"/>
</dbReference>
<protein>
    <submittedName>
        <fullName evidence="3">2-C-methyl-D-erythritol 4-phosphate cytidylyltransferase</fullName>
    </submittedName>
</protein>
<name>A0A4R9G5E8_9LEPT</name>
<keyword evidence="4" id="KW-1185">Reference proteome</keyword>
<keyword evidence="2 3" id="KW-0548">Nucleotidyltransferase</keyword>
<dbReference type="Gene3D" id="3.90.550.10">
    <property type="entry name" value="Spore Coat Polysaccharide Biosynthesis Protein SpsA, Chain A"/>
    <property type="match status" value="1"/>
</dbReference>
<dbReference type="InterPro" id="IPR029044">
    <property type="entry name" value="Nucleotide-diphossugar_trans"/>
</dbReference>
<dbReference type="SUPFAM" id="SSF53448">
    <property type="entry name" value="Nucleotide-diphospho-sugar transferases"/>
    <property type="match status" value="1"/>
</dbReference>
<dbReference type="OrthoDB" id="9806837at2"/>
<evidence type="ECO:0000313" key="3">
    <source>
        <dbReference type="EMBL" id="TGK06603.1"/>
    </source>
</evidence>
<evidence type="ECO:0000256" key="2">
    <source>
        <dbReference type="ARBA" id="ARBA00022695"/>
    </source>
</evidence>
<dbReference type="PANTHER" id="PTHR43015:SF1">
    <property type="entry name" value="D-RIBITOL-5-PHOSPHATE CYTIDYLYLTRANSFERASE"/>
    <property type="match status" value="1"/>
</dbReference>
<dbReference type="Proteomes" id="UP000297453">
    <property type="component" value="Unassembled WGS sequence"/>
</dbReference>
<keyword evidence="1 3" id="KW-0808">Transferase</keyword>
<organism evidence="3 4">
    <name type="scientific">Leptospira semungkisensis</name>
    <dbReference type="NCBI Taxonomy" id="2484985"/>
    <lineage>
        <taxon>Bacteria</taxon>
        <taxon>Pseudomonadati</taxon>
        <taxon>Spirochaetota</taxon>
        <taxon>Spirochaetia</taxon>
        <taxon>Leptospirales</taxon>
        <taxon>Leptospiraceae</taxon>
        <taxon>Leptospira</taxon>
    </lineage>
</organism>
<dbReference type="PROSITE" id="PS01295">
    <property type="entry name" value="ISPD"/>
    <property type="match status" value="1"/>
</dbReference>
<proteinExistence type="predicted"/>
<dbReference type="Pfam" id="PF01128">
    <property type="entry name" value="IspD"/>
    <property type="match status" value="1"/>
</dbReference>
<accession>A0A4R9G5E8</accession>
<dbReference type="GO" id="GO:0005829">
    <property type="term" value="C:cytosol"/>
    <property type="evidence" value="ECO:0007669"/>
    <property type="project" value="TreeGrafter"/>
</dbReference>
<evidence type="ECO:0000256" key="1">
    <source>
        <dbReference type="ARBA" id="ARBA00022679"/>
    </source>
</evidence>
<dbReference type="PANTHER" id="PTHR43015">
    <property type="entry name" value="D-RIBITOL-5-PHOSPHATE CYTIDYLYLTRANSFERASE"/>
    <property type="match status" value="1"/>
</dbReference>
<dbReference type="GO" id="GO:0070567">
    <property type="term" value="F:cytidylyltransferase activity"/>
    <property type="evidence" value="ECO:0007669"/>
    <property type="project" value="InterPro"/>
</dbReference>
<dbReference type="GO" id="GO:0008299">
    <property type="term" value="P:isoprenoid biosynthetic process"/>
    <property type="evidence" value="ECO:0007669"/>
    <property type="project" value="InterPro"/>
</dbReference>